<accession>A0A6N2KRQ8</accession>
<dbReference type="AlphaFoldDB" id="A0A6N2KRQ8"/>
<organism evidence="1">
    <name type="scientific">Salix viminalis</name>
    <name type="common">Common osier</name>
    <name type="synonym">Basket willow</name>
    <dbReference type="NCBI Taxonomy" id="40686"/>
    <lineage>
        <taxon>Eukaryota</taxon>
        <taxon>Viridiplantae</taxon>
        <taxon>Streptophyta</taxon>
        <taxon>Embryophyta</taxon>
        <taxon>Tracheophyta</taxon>
        <taxon>Spermatophyta</taxon>
        <taxon>Magnoliopsida</taxon>
        <taxon>eudicotyledons</taxon>
        <taxon>Gunneridae</taxon>
        <taxon>Pentapetalae</taxon>
        <taxon>rosids</taxon>
        <taxon>fabids</taxon>
        <taxon>Malpighiales</taxon>
        <taxon>Salicaceae</taxon>
        <taxon>Saliceae</taxon>
        <taxon>Salix</taxon>
    </lineage>
</organism>
<gene>
    <name evidence="1" type="ORF">SVIM_LOCUS124084</name>
</gene>
<sequence length="90" mass="10166">METSKTWRYEAAVVVDVELWGSGIPRKGSCGKSKTSRKNKGNFRSGRHYLSTVCPTNTRSFLINLFQWTPVAKSSESESFGSNWEISHVH</sequence>
<protein>
    <submittedName>
        <fullName evidence="1">Uncharacterized protein</fullName>
    </submittedName>
</protein>
<proteinExistence type="predicted"/>
<reference evidence="1" key="1">
    <citation type="submission" date="2019-03" db="EMBL/GenBank/DDBJ databases">
        <authorList>
            <person name="Mank J."/>
            <person name="Almeida P."/>
        </authorList>
    </citation>
    <scope>NUCLEOTIDE SEQUENCE</scope>
    <source>
        <strain evidence="1">78183</strain>
    </source>
</reference>
<name>A0A6N2KRQ8_SALVM</name>
<dbReference type="EMBL" id="CAADRP010000668">
    <property type="protein sequence ID" value="VFU30835.1"/>
    <property type="molecule type" value="Genomic_DNA"/>
</dbReference>
<evidence type="ECO:0000313" key="1">
    <source>
        <dbReference type="EMBL" id="VFU30835.1"/>
    </source>
</evidence>